<dbReference type="EMBL" id="BAAAQA010000016">
    <property type="protein sequence ID" value="GAA2117506.1"/>
    <property type="molecule type" value="Genomic_DNA"/>
</dbReference>
<gene>
    <name evidence="2" type="ORF">GCM10009824_17010</name>
</gene>
<accession>A0ABN2XT98</accession>
<keyword evidence="1" id="KW-1133">Transmembrane helix</keyword>
<dbReference type="RefSeq" id="WP_344224580.1">
    <property type="nucleotide sequence ID" value="NZ_BAAAQA010000016.1"/>
</dbReference>
<feature type="transmembrane region" description="Helical" evidence="1">
    <location>
        <begin position="235"/>
        <end position="259"/>
    </location>
</feature>
<feature type="transmembrane region" description="Helical" evidence="1">
    <location>
        <begin position="36"/>
        <end position="56"/>
    </location>
</feature>
<feature type="transmembrane region" description="Helical" evidence="1">
    <location>
        <begin position="190"/>
        <end position="215"/>
    </location>
</feature>
<keyword evidence="3" id="KW-1185">Reference proteome</keyword>
<feature type="transmembrane region" description="Helical" evidence="1">
    <location>
        <begin position="126"/>
        <end position="155"/>
    </location>
</feature>
<protein>
    <recommendedName>
        <fullName evidence="4">ABC transporter permease</fullName>
    </recommendedName>
</protein>
<evidence type="ECO:0000256" key="1">
    <source>
        <dbReference type="SAM" id="Phobius"/>
    </source>
</evidence>
<keyword evidence="1" id="KW-0812">Transmembrane</keyword>
<evidence type="ECO:0000313" key="3">
    <source>
        <dbReference type="Proteomes" id="UP001500166"/>
    </source>
</evidence>
<dbReference type="Proteomes" id="UP001500166">
    <property type="component" value="Unassembled WGS sequence"/>
</dbReference>
<organism evidence="2 3">
    <name type="scientific">Kocuria atrinae</name>
    <dbReference type="NCBI Taxonomy" id="592377"/>
    <lineage>
        <taxon>Bacteria</taxon>
        <taxon>Bacillati</taxon>
        <taxon>Actinomycetota</taxon>
        <taxon>Actinomycetes</taxon>
        <taxon>Micrococcales</taxon>
        <taxon>Micrococcaceae</taxon>
        <taxon>Kocuria</taxon>
    </lineage>
</organism>
<reference evidence="2 3" key="1">
    <citation type="journal article" date="2019" name="Int. J. Syst. Evol. Microbiol.">
        <title>The Global Catalogue of Microorganisms (GCM) 10K type strain sequencing project: providing services to taxonomists for standard genome sequencing and annotation.</title>
        <authorList>
            <consortium name="The Broad Institute Genomics Platform"/>
            <consortium name="The Broad Institute Genome Sequencing Center for Infectious Disease"/>
            <person name="Wu L."/>
            <person name="Ma J."/>
        </authorList>
    </citation>
    <scope>NUCLEOTIDE SEQUENCE [LARGE SCALE GENOMIC DNA]</scope>
    <source>
        <strain evidence="2 3">JCM 15914</strain>
    </source>
</reference>
<keyword evidence="1" id="KW-0472">Membrane</keyword>
<evidence type="ECO:0000313" key="2">
    <source>
        <dbReference type="EMBL" id="GAA2117506.1"/>
    </source>
</evidence>
<feature type="transmembrane region" description="Helical" evidence="1">
    <location>
        <begin position="76"/>
        <end position="99"/>
    </location>
</feature>
<proteinExistence type="predicted"/>
<evidence type="ECO:0008006" key="4">
    <source>
        <dbReference type="Google" id="ProtNLM"/>
    </source>
</evidence>
<sequence>MSTATFSEAATTTSSSKQTLGALVANEFAKMRHLKVLVLPLIMLIGVTGLTLFRALASGAFSADAQGDSFPWKLMLASMSFAITMIYPILLSVMASRLVEVEHRGKGWLLSAGSGTTPGQLCRAKFLALGSLVIAATVLQSAWIAGVGLLAGVTAFPTGLWLSYTVSVSLINLVVLAAHVLISAVIENQLVCLGIGVGGLFLAVFGSAFPAWISHLTPWGYYALAQPADYVGADLVYFDMPVLSIIALTVIGAGAFLAITSRFDHQEP</sequence>
<dbReference type="Pfam" id="PF12730">
    <property type="entry name" value="ABC2_membrane_4"/>
    <property type="match status" value="1"/>
</dbReference>
<name>A0ABN2XT98_9MICC</name>
<feature type="transmembrane region" description="Helical" evidence="1">
    <location>
        <begin position="161"/>
        <end position="183"/>
    </location>
</feature>
<comment type="caution">
    <text evidence="2">The sequence shown here is derived from an EMBL/GenBank/DDBJ whole genome shotgun (WGS) entry which is preliminary data.</text>
</comment>